<dbReference type="Proteomes" id="UP000229675">
    <property type="component" value="Unassembled WGS sequence"/>
</dbReference>
<evidence type="ECO:0000313" key="19">
    <source>
        <dbReference type="EMBL" id="PIS17316.1"/>
    </source>
</evidence>
<dbReference type="EC" id="1.3.1.98" evidence="16"/>
<dbReference type="GO" id="GO:0005829">
    <property type="term" value="C:cytosol"/>
    <property type="evidence" value="ECO:0007669"/>
    <property type="project" value="TreeGrafter"/>
</dbReference>
<keyword evidence="9 16" id="KW-0521">NADP</keyword>
<keyword evidence="13 16" id="KW-0131">Cell cycle</keyword>
<dbReference type="PANTHER" id="PTHR21071">
    <property type="entry name" value="UDP-N-ACETYLENOLPYRUVOYLGLUCOSAMINE REDUCTASE"/>
    <property type="match status" value="1"/>
</dbReference>
<evidence type="ECO:0000313" key="20">
    <source>
        <dbReference type="Proteomes" id="UP000229675"/>
    </source>
</evidence>
<keyword evidence="6 16" id="KW-0132">Cell division</keyword>
<accession>A0A2H0WXB9</accession>
<dbReference type="GO" id="GO:0009252">
    <property type="term" value="P:peptidoglycan biosynthetic process"/>
    <property type="evidence" value="ECO:0007669"/>
    <property type="project" value="UniProtKB-UniRule"/>
</dbReference>
<keyword evidence="5 16" id="KW-0963">Cytoplasm</keyword>
<dbReference type="GO" id="GO:0050660">
    <property type="term" value="F:flavin adenine dinucleotide binding"/>
    <property type="evidence" value="ECO:0007669"/>
    <property type="project" value="InterPro"/>
</dbReference>
<comment type="cofactor">
    <cofactor evidence="1 16">
        <name>FAD</name>
        <dbReference type="ChEBI" id="CHEBI:57692"/>
    </cofactor>
</comment>
<dbReference type="Pfam" id="PF02873">
    <property type="entry name" value="MurB_C"/>
    <property type="match status" value="1"/>
</dbReference>
<organism evidence="19 20">
    <name type="scientific">Candidatus Nealsonbacteria bacterium CG09_land_8_20_14_0_10_42_14</name>
    <dbReference type="NCBI Taxonomy" id="1974707"/>
    <lineage>
        <taxon>Bacteria</taxon>
        <taxon>Candidatus Nealsoniibacteriota</taxon>
    </lineage>
</organism>
<gene>
    <name evidence="16 19" type="primary">murB</name>
    <name evidence="19" type="ORF">COT59_01280</name>
</gene>
<dbReference type="Gene3D" id="3.30.465.10">
    <property type="match status" value="1"/>
</dbReference>
<comment type="function">
    <text evidence="2 16">Cell wall formation.</text>
</comment>
<feature type="active site" evidence="16">
    <location>
        <position position="149"/>
    </location>
</feature>
<evidence type="ECO:0000256" key="1">
    <source>
        <dbReference type="ARBA" id="ARBA00001974"/>
    </source>
</evidence>
<dbReference type="InterPro" id="IPR016167">
    <property type="entry name" value="FAD-bd_PCMH_sub1"/>
</dbReference>
<evidence type="ECO:0000256" key="16">
    <source>
        <dbReference type="HAMAP-Rule" id="MF_00037"/>
    </source>
</evidence>
<sequence length="271" mass="30579">MNRGFFPPLALMRFQRNVLLKNHTTFKIGGPTRYFLIAKNKKEVIYAVKRAKKENLPFFILGAGSNVLFSDKGYRGLVIKFQGPKLSKFVQKGLEWTVGIPGTTAGAIQGNAGAFGESMKDAVEKVEVFDAKDQKVKIFKNKDCRFGYRTSIFKKNPNLIILSAEIKSKKSHPQKIKEYLKYRQETQPLNYPSAGSIFKNSKNHSAAYFIEKCNLKGKMIGRAQISQKHANFIINLGGASSEDVLKLINLAKRKVKNKFGINLEEEIQILK</sequence>
<keyword evidence="7 16" id="KW-0285">Flavoprotein</keyword>
<evidence type="ECO:0000256" key="8">
    <source>
        <dbReference type="ARBA" id="ARBA00022827"/>
    </source>
</evidence>
<evidence type="ECO:0000259" key="17">
    <source>
        <dbReference type="Pfam" id="PF01565"/>
    </source>
</evidence>
<dbReference type="EMBL" id="PEZD01000028">
    <property type="protein sequence ID" value="PIS17316.1"/>
    <property type="molecule type" value="Genomic_DNA"/>
</dbReference>
<evidence type="ECO:0000256" key="15">
    <source>
        <dbReference type="ARBA" id="ARBA00048914"/>
    </source>
</evidence>
<evidence type="ECO:0000256" key="7">
    <source>
        <dbReference type="ARBA" id="ARBA00022630"/>
    </source>
</evidence>
<dbReference type="GO" id="GO:0071555">
    <property type="term" value="P:cell wall organization"/>
    <property type="evidence" value="ECO:0007669"/>
    <property type="project" value="UniProtKB-KW"/>
</dbReference>
<dbReference type="Pfam" id="PF01565">
    <property type="entry name" value="FAD_binding_4"/>
    <property type="match status" value="1"/>
</dbReference>
<dbReference type="GO" id="GO:0008762">
    <property type="term" value="F:UDP-N-acetylmuramate dehydrogenase activity"/>
    <property type="evidence" value="ECO:0007669"/>
    <property type="project" value="UniProtKB-UniRule"/>
</dbReference>
<dbReference type="SUPFAM" id="SSF56176">
    <property type="entry name" value="FAD-binding/transporter-associated domain-like"/>
    <property type="match status" value="1"/>
</dbReference>
<proteinExistence type="inferred from homology"/>
<dbReference type="NCBIfam" id="TIGR00179">
    <property type="entry name" value="murB"/>
    <property type="match status" value="1"/>
</dbReference>
<dbReference type="HAMAP" id="MF_00037">
    <property type="entry name" value="MurB"/>
    <property type="match status" value="1"/>
</dbReference>
<evidence type="ECO:0000256" key="13">
    <source>
        <dbReference type="ARBA" id="ARBA00023306"/>
    </source>
</evidence>
<evidence type="ECO:0000256" key="12">
    <source>
        <dbReference type="ARBA" id="ARBA00023002"/>
    </source>
</evidence>
<evidence type="ECO:0000256" key="14">
    <source>
        <dbReference type="ARBA" id="ARBA00023316"/>
    </source>
</evidence>
<evidence type="ECO:0000256" key="2">
    <source>
        <dbReference type="ARBA" id="ARBA00003921"/>
    </source>
</evidence>
<evidence type="ECO:0000256" key="11">
    <source>
        <dbReference type="ARBA" id="ARBA00022984"/>
    </source>
</evidence>
<comment type="similarity">
    <text evidence="16">Belongs to the MurB family.</text>
</comment>
<comment type="catalytic activity">
    <reaction evidence="15 16">
        <text>UDP-N-acetyl-alpha-D-muramate + NADP(+) = UDP-N-acetyl-3-O-(1-carboxyvinyl)-alpha-D-glucosamine + NADPH + H(+)</text>
        <dbReference type="Rhea" id="RHEA:12248"/>
        <dbReference type="ChEBI" id="CHEBI:15378"/>
        <dbReference type="ChEBI" id="CHEBI:57783"/>
        <dbReference type="ChEBI" id="CHEBI:58349"/>
        <dbReference type="ChEBI" id="CHEBI:68483"/>
        <dbReference type="ChEBI" id="CHEBI:70757"/>
        <dbReference type="EC" id="1.3.1.98"/>
    </reaction>
</comment>
<dbReference type="AlphaFoldDB" id="A0A2H0WXB9"/>
<feature type="active site" evidence="16">
    <location>
        <position position="266"/>
    </location>
</feature>
<feature type="domain" description="FAD linked oxidase N-terminal" evidence="17">
    <location>
        <begin position="34"/>
        <end position="82"/>
    </location>
</feature>
<dbReference type="InterPro" id="IPR036635">
    <property type="entry name" value="MurB_C_sf"/>
</dbReference>
<dbReference type="UniPathway" id="UPA00219"/>
<reference evidence="20" key="1">
    <citation type="submission" date="2017-09" db="EMBL/GenBank/DDBJ databases">
        <title>Depth-based differentiation of microbial function through sediment-hosted aquifers and enrichment of novel symbionts in the deep terrestrial subsurface.</title>
        <authorList>
            <person name="Probst A.J."/>
            <person name="Ladd B."/>
            <person name="Jarett J.K."/>
            <person name="Geller-Mcgrath D.E."/>
            <person name="Sieber C.M.K."/>
            <person name="Emerson J.B."/>
            <person name="Anantharaman K."/>
            <person name="Thomas B.C."/>
            <person name="Malmstrom R."/>
            <person name="Stieglmeier M."/>
            <person name="Klingl A."/>
            <person name="Woyke T."/>
            <person name="Ryan C.M."/>
            <person name="Banfield J.F."/>
        </authorList>
    </citation>
    <scope>NUCLEOTIDE SEQUENCE [LARGE SCALE GENOMIC DNA]</scope>
</reference>
<keyword evidence="12 16" id="KW-0560">Oxidoreductase</keyword>
<dbReference type="InterPro" id="IPR003170">
    <property type="entry name" value="MurB"/>
</dbReference>
<dbReference type="GO" id="GO:0051301">
    <property type="term" value="P:cell division"/>
    <property type="evidence" value="ECO:0007669"/>
    <property type="project" value="UniProtKB-KW"/>
</dbReference>
<comment type="pathway">
    <text evidence="4 16">Cell wall biogenesis; peptidoglycan biosynthesis.</text>
</comment>
<dbReference type="SUPFAM" id="SSF56194">
    <property type="entry name" value="Uridine diphospho-N-Acetylenolpyruvylglucosamine reductase, MurB, C-terminal domain"/>
    <property type="match status" value="1"/>
</dbReference>
<evidence type="ECO:0000256" key="5">
    <source>
        <dbReference type="ARBA" id="ARBA00022490"/>
    </source>
</evidence>
<keyword evidence="14 16" id="KW-0961">Cell wall biogenesis/degradation</keyword>
<name>A0A2H0WXB9_9BACT</name>
<evidence type="ECO:0000256" key="6">
    <source>
        <dbReference type="ARBA" id="ARBA00022618"/>
    </source>
</evidence>
<dbReference type="InterPro" id="IPR016169">
    <property type="entry name" value="FAD-bd_PCMH_sub2"/>
</dbReference>
<dbReference type="InterPro" id="IPR036318">
    <property type="entry name" value="FAD-bd_PCMH-like_sf"/>
</dbReference>
<evidence type="ECO:0000256" key="4">
    <source>
        <dbReference type="ARBA" id="ARBA00004752"/>
    </source>
</evidence>
<dbReference type="InterPro" id="IPR006094">
    <property type="entry name" value="Oxid_FAD_bind_N"/>
</dbReference>
<feature type="active site" description="Proton donor" evidence="16">
    <location>
        <position position="196"/>
    </location>
</feature>
<dbReference type="Gene3D" id="3.30.43.10">
    <property type="entry name" value="Uridine Diphospho-n-acetylenolpyruvylglucosamine Reductase, domain 2"/>
    <property type="match status" value="1"/>
</dbReference>
<comment type="subcellular location">
    <subcellularLocation>
        <location evidence="3 16">Cytoplasm</location>
    </subcellularLocation>
</comment>
<protein>
    <recommendedName>
        <fullName evidence="16">UDP-N-acetylenolpyruvoylglucosamine reductase</fullName>
        <ecNumber evidence="16">1.3.1.98</ecNumber>
    </recommendedName>
    <alternativeName>
        <fullName evidence="16">UDP-N-acetylmuramate dehydrogenase</fullName>
    </alternativeName>
</protein>
<keyword evidence="8 16" id="KW-0274">FAD</keyword>
<dbReference type="InterPro" id="IPR011601">
    <property type="entry name" value="MurB_C"/>
</dbReference>
<evidence type="ECO:0000256" key="3">
    <source>
        <dbReference type="ARBA" id="ARBA00004496"/>
    </source>
</evidence>
<feature type="domain" description="UDP-N-acetylenolpyruvoylglucosamine reductase C-terminal" evidence="18">
    <location>
        <begin position="174"/>
        <end position="270"/>
    </location>
</feature>
<evidence type="ECO:0000256" key="10">
    <source>
        <dbReference type="ARBA" id="ARBA00022960"/>
    </source>
</evidence>
<dbReference type="GO" id="GO:0008360">
    <property type="term" value="P:regulation of cell shape"/>
    <property type="evidence" value="ECO:0007669"/>
    <property type="project" value="UniProtKB-KW"/>
</dbReference>
<dbReference type="PANTHER" id="PTHR21071:SF4">
    <property type="entry name" value="UDP-N-ACETYLENOLPYRUVOYLGLUCOSAMINE REDUCTASE"/>
    <property type="match status" value="1"/>
</dbReference>
<dbReference type="Gene3D" id="3.90.78.10">
    <property type="entry name" value="UDP-N-acetylenolpyruvoylglucosamine reductase, C-terminal domain"/>
    <property type="match status" value="1"/>
</dbReference>
<keyword evidence="10 16" id="KW-0133">Cell shape</keyword>
<evidence type="ECO:0000256" key="9">
    <source>
        <dbReference type="ARBA" id="ARBA00022857"/>
    </source>
</evidence>
<keyword evidence="11 16" id="KW-0573">Peptidoglycan synthesis</keyword>
<comment type="caution">
    <text evidence="19">The sequence shown here is derived from an EMBL/GenBank/DDBJ whole genome shotgun (WGS) entry which is preliminary data.</text>
</comment>
<evidence type="ECO:0000259" key="18">
    <source>
        <dbReference type="Pfam" id="PF02873"/>
    </source>
</evidence>